<evidence type="ECO:0000256" key="8">
    <source>
        <dbReference type="ARBA" id="ARBA00037868"/>
    </source>
</evidence>
<dbReference type="Gene3D" id="3.30.1520.10">
    <property type="entry name" value="Phox-like domain"/>
    <property type="match status" value="1"/>
</dbReference>
<feature type="domain" description="PLD phosphodiesterase" evidence="11">
    <location>
        <begin position="903"/>
        <end position="930"/>
    </location>
</feature>
<dbReference type="PROSITE" id="PS50195">
    <property type="entry name" value="PX"/>
    <property type="match status" value="1"/>
</dbReference>
<evidence type="ECO:0000313" key="14">
    <source>
        <dbReference type="Proteomes" id="UP001642483"/>
    </source>
</evidence>
<dbReference type="Pfam" id="PF13091">
    <property type="entry name" value="PLDc_2"/>
    <property type="match status" value="1"/>
</dbReference>
<feature type="region of interest" description="Disordered" evidence="10">
    <location>
        <begin position="1"/>
        <end position="29"/>
    </location>
</feature>
<proteinExistence type="inferred from homology"/>
<dbReference type="Proteomes" id="UP001642483">
    <property type="component" value="Unassembled WGS sequence"/>
</dbReference>
<comment type="caution">
    <text evidence="13">The sequence shown here is derived from an EMBL/GenBank/DDBJ whole genome shotgun (WGS) entry which is preliminary data.</text>
</comment>
<keyword evidence="6" id="KW-0443">Lipid metabolism</keyword>
<protein>
    <recommendedName>
        <fullName evidence="9">Phospholipase</fullName>
        <ecNumber evidence="9">3.1.4.4</ecNumber>
    </recommendedName>
</protein>
<dbReference type="CDD" id="cd01254">
    <property type="entry name" value="PH_PLD"/>
    <property type="match status" value="1"/>
</dbReference>
<dbReference type="Pfam" id="PF00614">
    <property type="entry name" value="PLDc"/>
    <property type="match status" value="1"/>
</dbReference>
<keyword evidence="3" id="KW-0677">Repeat</keyword>
<dbReference type="EMBL" id="CAWYQH010000097">
    <property type="protein sequence ID" value="CAK8683198.1"/>
    <property type="molecule type" value="Genomic_DNA"/>
</dbReference>
<dbReference type="InterPro" id="IPR036871">
    <property type="entry name" value="PX_dom_sf"/>
</dbReference>
<dbReference type="InterPro" id="IPR016555">
    <property type="entry name" value="PLipase_D_euk"/>
</dbReference>
<organism evidence="13 14">
    <name type="scientific">Clavelina lepadiformis</name>
    <name type="common">Light-bulb sea squirt</name>
    <name type="synonym">Ascidia lepadiformis</name>
    <dbReference type="NCBI Taxonomy" id="159417"/>
    <lineage>
        <taxon>Eukaryota</taxon>
        <taxon>Metazoa</taxon>
        <taxon>Chordata</taxon>
        <taxon>Tunicata</taxon>
        <taxon>Ascidiacea</taxon>
        <taxon>Aplousobranchia</taxon>
        <taxon>Clavelinidae</taxon>
        <taxon>Clavelina</taxon>
    </lineage>
</organism>
<dbReference type="InterPro" id="IPR015679">
    <property type="entry name" value="PLipase_D_fam"/>
</dbReference>
<dbReference type="SMART" id="SM00233">
    <property type="entry name" value="PH"/>
    <property type="match status" value="1"/>
</dbReference>
<dbReference type="PANTHER" id="PTHR18896">
    <property type="entry name" value="PHOSPHOLIPASE D"/>
    <property type="match status" value="1"/>
</dbReference>
<evidence type="ECO:0000256" key="1">
    <source>
        <dbReference type="ARBA" id="ARBA00000798"/>
    </source>
</evidence>
<dbReference type="PANTHER" id="PTHR18896:SF76">
    <property type="entry name" value="PHOSPHOLIPASE"/>
    <property type="match status" value="1"/>
</dbReference>
<evidence type="ECO:0000256" key="7">
    <source>
        <dbReference type="ARBA" id="ARBA00023288"/>
    </source>
</evidence>
<keyword evidence="14" id="KW-1185">Reference proteome</keyword>
<dbReference type="EC" id="3.1.4.4" evidence="9"/>
<dbReference type="CDD" id="cd09138">
    <property type="entry name" value="PLDc_vPLD1_2_yPLD_like_1"/>
    <property type="match status" value="1"/>
</dbReference>
<reference evidence="13 14" key="1">
    <citation type="submission" date="2024-02" db="EMBL/GenBank/DDBJ databases">
        <authorList>
            <person name="Daric V."/>
            <person name="Darras S."/>
        </authorList>
    </citation>
    <scope>NUCLEOTIDE SEQUENCE [LARGE SCALE GENOMIC DNA]</scope>
</reference>
<dbReference type="Gene3D" id="2.30.29.30">
    <property type="entry name" value="Pleckstrin-homology domain (PH domain)/Phosphotyrosine-binding domain (PTB)"/>
    <property type="match status" value="1"/>
</dbReference>
<dbReference type="CDD" id="cd06895">
    <property type="entry name" value="PX_PLD"/>
    <property type="match status" value="1"/>
</dbReference>
<dbReference type="InterPro" id="IPR011993">
    <property type="entry name" value="PH-like_dom_sf"/>
</dbReference>
<dbReference type="CDD" id="cd09141">
    <property type="entry name" value="PLDc_vPLD1_2_yPLD_like_2"/>
    <property type="match status" value="1"/>
</dbReference>
<dbReference type="SUPFAM" id="SSF50729">
    <property type="entry name" value="PH domain-like"/>
    <property type="match status" value="1"/>
</dbReference>
<evidence type="ECO:0000256" key="10">
    <source>
        <dbReference type="SAM" id="MobiDB-lite"/>
    </source>
</evidence>
<gene>
    <name evidence="13" type="ORF">CVLEPA_LOCUS14298</name>
</gene>
<accession>A0ABP0FU94</accession>
<dbReference type="PIRSF" id="PIRSF009376">
    <property type="entry name" value="Phospholipase_D_euk"/>
    <property type="match status" value="1"/>
</dbReference>
<sequence>MADDIQSENDQHSVSEEEPGPSKSPGFVTMDVTQSVLGDQYDVLPLPSPGIEELDNVCASSLGIKHRIPYMSIYSSPSRLLVGLNSSFLSKTKVSVEIPDSKHDVTYRHALHPNLYKIDIEHGQFSWTIHRRYNHFSELHEKLWGYRTSLKIPVPLKRHRRMRKSRHGLPKTESKIPRFPRRPEVMMSSDAVTKRQGELELYLNAMLESRLYRNHSSTKTFLEVSRLSFIQDLGVKSKEGVIRKLSGGHKIGLDLCGRCSSAFSHNVCRRWSKRWFVVKDTFAAYMDPEQEKLKGVILFDHTLTIHHQSGSSNLDISNSSRSLTINCWTERQALEWKQSLVNCSSNLCAGLTSPEIRHESFAPLRPDSYADWFVDGSSYFAAVADAMESAKEEIFITDWWLSPEIFLKRPMTEGDYWRLDKVLKRKAAEGVKIYVQLYKEVEVAIGLDSAYTKRTLTKLHPQNIRVMRHPDLSPEETLLWAHHEKVVVVDQSVAFIGGIDLCYGRWDDHLHRLTDVGTGGDVVDGENLDDTPQTTSTAHSMTALAFGMFGTMTMGVVNQVGQKEEQPKPKAAQLDSMGAKEKNKLKKFLTKGKRKSSEEFDSLDFSPSKTEPDGLVSSTSQDGKPKGKTEIYLEQYKEMVTKADKMGKSRLWIGKDYNNFILKDLTNLDDPFEDEIDRNKVARMPWHDIACVTYGKAARDAARHFIQRWNFSKIQKKKTGEHVTFLLPKCYSDDTFNISPDQILPNAVKADVQILRSSCEWSAGISKTERSIQNAYLDAIERAEHFIYIENQFFITCRENPQVQNSICEALYRKIVQTHERKKNFRVYVIMPLVPGFEGDISDSSKSRAIRTVLDWQYKSILRGSCSLMEALNKTIGEANSWKYVSFCGLRTHSKLKGKPVTEMIYVHSKMMIVDDRLVIIGSANINDRSMTGERDSEVAMLIEDTQFTQAIMDEKPYNVGLYAASLRRRCFCEHLGFLPKDYDGTSATFDPLHDEAALKVSDIVADKFFKDTWMKTAAVNTTIYEKVFKCVPSDYIRTLENIPEFQKGQLVEQDAEAAEKELLKVNGYLVLLPLLFLIDEDLTPDVMTKEGIAPTNLWT</sequence>
<dbReference type="InterPro" id="IPR001849">
    <property type="entry name" value="PH_domain"/>
</dbReference>
<dbReference type="InterPro" id="IPR001736">
    <property type="entry name" value="PLipase_D/transphosphatidylase"/>
</dbReference>
<feature type="domain" description="PLD phosphodiesterase" evidence="11">
    <location>
        <begin position="478"/>
        <end position="505"/>
    </location>
</feature>
<evidence type="ECO:0000256" key="2">
    <source>
        <dbReference type="ARBA" id="ARBA00008664"/>
    </source>
</evidence>
<dbReference type="InterPro" id="IPR025202">
    <property type="entry name" value="PLD-like_dom"/>
</dbReference>
<comment type="catalytic activity">
    <reaction evidence="1 9">
        <text>a 1,2-diacyl-sn-glycero-3-phosphocholine + H2O = a 1,2-diacyl-sn-glycero-3-phosphate + choline + H(+)</text>
        <dbReference type="Rhea" id="RHEA:14445"/>
        <dbReference type="ChEBI" id="CHEBI:15354"/>
        <dbReference type="ChEBI" id="CHEBI:15377"/>
        <dbReference type="ChEBI" id="CHEBI:15378"/>
        <dbReference type="ChEBI" id="CHEBI:57643"/>
        <dbReference type="ChEBI" id="CHEBI:58608"/>
        <dbReference type="EC" id="3.1.4.4"/>
    </reaction>
</comment>
<comment type="similarity">
    <text evidence="2 9">Belongs to the phospholipase D family.</text>
</comment>
<comment type="subcellular location">
    <subcellularLocation>
        <location evidence="8">Endomembrane system</location>
        <topology evidence="8">Lipid-anchor</topology>
    </subcellularLocation>
</comment>
<dbReference type="PROSITE" id="PS50035">
    <property type="entry name" value="PLD"/>
    <property type="match status" value="2"/>
</dbReference>
<evidence type="ECO:0000256" key="3">
    <source>
        <dbReference type="ARBA" id="ARBA00022737"/>
    </source>
</evidence>
<dbReference type="SUPFAM" id="SSF56024">
    <property type="entry name" value="Phospholipase D/nuclease"/>
    <property type="match status" value="2"/>
</dbReference>
<dbReference type="SUPFAM" id="SSF64268">
    <property type="entry name" value="PX domain"/>
    <property type="match status" value="1"/>
</dbReference>
<evidence type="ECO:0000259" key="11">
    <source>
        <dbReference type="PROSITE" id="PS50035"/>
    </source>
</evidence>
<feature type="domain" description="PX" evidence="12">
    <location>
        <begin position="94"/>
        <end position="228"/>
    </location>
</feature>
<keyword evidence="7" id="KW-0449">Lipoprotein</keyword>
<evidence type="ECO:0000256" key="5">
    <source>
        <dbReference type="ARBA" id="ARBA00022963"/>
    </source>
</evidence>
<evidence type="ECO:0000313" key="13">
    <source>
        <dbReference type="EMBL" id="CAK8683198.1"/>
    </source>
</evidence>
<dbReference type="Gene3D" id="3.30.870.10">
    <property type="entry name" value="Endonuclease Chain A"/>
    <property type="match status" value="3"/>
</dbReference>
<dbReference type="SMART" id="SM00312">
    <property type="entry name" value="PX"/>
    <property type="match status" value="1"/>
</dbReference>
<evidence type="ECO:0000256" key="4">
    <source>
        <dbReference type="ARBA" id="ARBA00022801"/>
    </source>
</evidence>
<dbReference type="Pfam" id="PF00787">
    <property type="entry name" value="PX"/>
    <property type="match status" value="1"/>
</dbReference>
<name>A0ABP0FU94_CLALP</name>
<evidence type="ECO:0000259" key="12">
    <source>
        <dbReference type="PROSITE" id="PS50195"/>
    </source>
</evidence>
<dbReference type="SMART" id="SM00155">
    <property type="entry name" value="PLDc"/>
    <property type="match status" value="2"/>
</dbReference>
<evidence type="ECO:0000256" key="6">
    <source>
        <dbReference type="ARBA" id="ARBA00023098"/>
    </source>
</evidence>
<feature type="region of interest" description="Disordered" evidence="10">
    <location>
        <begin position="598"/>
        <end position="628"/>
    </location>
</feature>
<evidence type="ECO:0000256" key="9">
    <source>
        <dbReference type="PIRNR" id="PIRNR009376"/>
    </source>
</evidence>
<keyword evidence="4 9" id="KW-0378">Hydrolase</keyword>
<keyword evidence="5 9" id="KW-0442">Lipid degradation</keyword>
<dbReference type="InterPro" id="IPR001683">
    <property type="entry name" value="PX_dom"/>
</dbReference>